<feature type="compositionally biased region" description="Polar residues" evidence="3">
    <location>
        <begin position="209"/>
        <end position="225"/>
    </location>
</feature>
<dbReference type="PANTHER" id="PTHR46199:SF3">
    <property type="entry name" value="RAC GTPASE-ACTIVATING PROTEIN 1"/>
    <property type="match status" value="1"/>
</dbReference>
<sequence length="618" mass="70703">MDIDTTADFKARLQNMIVYQDILIKNNFLAQSSCDQEFSTLLIFHNDLRRKYADLRAQTDQLDQYIEHYRAESEHKDKKIQSQSSQILRLTQHNKRNNERLTELQRWFDRIKDSITEPSTYNKLYEILRNSHMSEGETTADLSDRYCTGDELDVDYSHMPKVVSQSAGIGEIKRLTDTNDIDLKLHKSPVNISAASDRNVNKNKPEPNQLRTSPIPVSSRKSLSIHQRPKQKIRKPSKEFLNTKSEELELSIDDQFWSKHIDDHHEQKSLSPINSALPKLISPTIEQKTLTPSTPASNLNSNSSPSNITKLHSRGHNFISRNILIPETCCVCLKRIHFGKLAYRCQGCNALCHTGCKENCTTLCLPNVKTPNRGAVCKFSPREPNQLQIPALLVHCINEIEQRGLQELGLYRLNVIESQAKELKDRILKSRTGLFDLSHYNDIHLICGVVKDFLRSLSESLLTDALWKSFASAVDEEFDSIKHQKFDSLIHQLPKPNRDTLAFIILHLQRVSTSTICRMPILNLSRTMGPAVIGYSSKHVSGIDLVGETYKQTKLLEFFLQMPSNYWSKFLEINNSNMSTTPITKDQIGTPVLIRQFHFQKTPTINYPAPSTTFFSPI</sequence>
<evidence type="ECO:0000256" key="3">
    <source>
        <dbReference type="SAM" id="MobiDB-lite"/>
    </source>
</evidence>
<feature type="region of interest" description="Disordered" evidence="3">
    <location>
        <begin position="192"/>
        <end position="240"/>
    </location>
</feature>
<dbReference type="EMBL" id="CAJNOV010014422">
    <property type="protein sequence ID" value="CAF1549333.1"/>
    <property type="molecule type" value="Genomic_DNA"/>
</dbReference>
<feature type="domain" description="Rho-GAP" evidence="5">
    <location>
        <begin position="374"/>
        <end position="567"/>
    </location>
</feature>
<accession>A0A815WIG3</accession>
<dbReference type="InterPro" id="IPR002219">
    <property type="entry name" value="PKC_DAG/PE"/>
</dbReference>
<dbReference type="SMART" id="SM00324">
    <property type="entry name" value="RhoGAP"/>
    <property type="match status" value="1"/>
</dbReference>
<evidence type="ECO:0000256" key="1">
    <source>
        <dbReference type="ARBA" id="ARBA00022723"/>
    </source>
</evidence>
<dbReference type="GO" id="GO:0051256">
    <property type="term" value="P:mitotic spindle midzone assembly"/>
    <property type="evidence" value="ECO:0007669"/>
    <property type="project" value="TreeGrafter"/>
</dbReference>
<comment type="caution">
    <text evidence="6">The sequence shown here is derived from an EMBL/GenBank/DDBJ whole genome shotgun (WGS) entry which is preliminary data.</text>
</comment>
<dbReference type="GO" id="GO:0030496">
    <property type="term" value="C:midbody"/>
    <property type="evidence" value="ECO:0007669"/>
    <property type="project" value="TreeGrafter"/>
</dbReference>
<evidence type="ECO:0000313" key="6">
    <source>
        <dbReference type="EMBL" id="CAF1549333.1"/>
    </source>
</evidence>
<keyword evidence="2" id="KW-0862">Zinc</keyword>
<evidence type="ECO:0000313" key="7">
    <source>
        <dbReference type="Proteomes" id="UP000663855"/>
    </source>
</evidence>
<dbReference type="InterPro" id="IPR008936">
    <property type="entry name" value="Rho_GTPase_activation_prot"/>
</dbReference>
<dbReference type="PANTHER" id="PTHR46199">
    <property type="entry name" value="RAC GTPASE-ACTIVATING PROTEIN 1"/>
    <property type="match status" value="1"/>
</dbReference>
<dbReference type="SMART" id="SM00109">
    <property type="entry name" value="C1"/>
    <property type="match status" value="1"/>
</dbReference>
<dbReference type="Pfam" id="PF00620">
    <property type="entry name" value="RhoGAP"/>
    <property type="match status" value="1"/>
</dbReference>
<evidence type="ECO:0000259" key="4">
    <source>
        <dbReference type="PROSITE" id="PS50081"/>
    </source>
</evidence>
<feature type="domain" description="Phorbol-ester/DAG-type" evidence="4">
    <location>
        <begin position="315"/>
        <end position="364"/>
    </location>
</feature>
<dbReference type="Gene3D" id="1.10.555.10">
    <property type="entry name" value="Rho GTPase activation protein"/>
    <property type="match status" value="1"/>
</dbReference>
<dbReference type="GO" id="GO:0005634">
    <property type="term" value="C:nucleus"/>
    <property type="evidence" value="ECO:0007669"/>
    <property type="project" value="TreeGrafter"/>
</dbReference>
<evidence type="ECO:0008006" key="8">
    <source>
        <dbReference type="Google" id="ProtNLM"/>
    </source>
</evidence>
<dbReference type="GO" id="GO:0007266">
    <property type="term" value="P:Rho protein signal transduction"/>
    <property type="evidence" value="ECO:0007669"/>
    <property type="project" value="TreeGrafter"/>
</dbReference>
<dbReference type="CDD" id="cd20821">
    <property type="entry name" value="C1_MgcRacGAP"/>
    <property type="match status" value="1"/>
</dbReference>
<reference evidence="6" key="1">
    <citation type="submission" date="2021-02" db="EMBL/GenBank/DDBJ databases">
        <authorList>
            <person name="Nowell W R."/>
        </authorList>
    </citation>
    <scope>NUCLEOTIDE SEQUENCE</scope>
</reference>
<gene>
    <name evidence="6" type="ORF">CJN711_LOCUS30288</name>
</gene>
<dbReference type="GO" id="GO:0046872">
    <property type="term" value="F:metal ion binding"/>
    <property type="evidence" value="ECO:0007669"/>
    <property type="project" value="UniProtKB-KW"/>
</dbReference>
<dbReference type="Gene3D" id="3.30.60.20">
    <property type="match status" value="1"/>
</dbReference>
<dbReference type="GO" id="GO:0005096">
    <property type="term" value="F:GTPase activator activity"/>
    <property type="evidence" value="ECO:0007669"/>
    <property type="project" value="TreeGrafter"/>
</dbReference>
<keyword evidence="1" id="KW-0479">Metal-binding</keyword>
<evidence type="ECO:0000259" key="5">
    <source>
        <dbReference type="PROSITE" id="PS50238"/>
    </source>
</evidence>
<dbReference type="PROSITE" id="PS50238">
    <property type="entry name" value="RHOGAP"/>
    <property type="match status" value="1"/>
</dbReference>
<dbReference type="SUPFAM" id="SSF57889">
    <property type="entry name" value="Cysteine-rich domain"/>
    <property type="match status" value="1"/>
</dbReference>
<evidence type="ECO:0000256" key="2">
    <source>
        <dbReference type="ARBA" id="ARBA00022833"/>
    </source>
</evidence>
<dbReference type="AlphaFoldDB" id="A0A815WIG3"/>
<dbReference type="GO" id="GO:0097149">
    <property type="term" value="C:centralspindlin complex"/>
    <property type="evidence" value="ECO:0007669"/>
    <property type="project" value="TreeGrafter"/>
</dbReference>
<dbReference type="PROSITE" id="PS50081">
    <property type="entry name" value="ZF_DAG_PE_2"/>
    <property type="match status" value="1"/>
</dbReference>
<dbReference type="InterPro" id="IPR000198">
    <property type="entry name" value="RhoGAP_dom"/>
</dbReference>
<dbReference type="Proteomes" id="UP000663855">
    <property type="component" value="Unassembled WGS sequence"/>
</dbReference>
<dbReference type="GO" id="GO:0000281">
    <property type="term" value="P:mitotic cytokinesis"/>
    <property type="evidence" value="ECO:0007669"/>
    <property type="project" value="TreeGrafter"/>
</dbReference>
<organism evidence="6 7">
    <name type="scientific">Rotaria magnacalcarata</name>
    <dbReference type="NCBI Taxonomy" id="392030"/>
    <lineage>
        <taxon>Eukaryota</taxon>
        <taxon>Metazoa</taxon>
        <taxon>Spiralia</taxon>
        <taxon>Gnathifera</taxon>
        <taxon>Rotifera</taxon>
        <taxon>Eurotatoria</taxon>
        <taxon>Bdelloidea</taxon>
        <taxon>Philodinida</taxon>
        <taxon>Philodinidae</taxon>
        <taxon>Rotaria</taxon>
    </lineage>
</organism>
<protein>
    <recommendedName>
        <fullName evidence="8">Rac GTPase-activating protein 1</fullName>
    </recommendedName>
</protein>
<dbReference type="PROSITE" id="PS00479">
    <property type="entry name" value="ZF_DAG_PE_1"/>
    <property type="match status" value="1"/>
</dbReference>
<dbReference type="GO" id="GO:0051233">
    <property type="term" value="C:spindle midzone"/>
    <property type="evidence" value="ECO:0007669"/>
    <property type="project" value="TreeGrafter"/>
</dbReference>
<dbReference type="GO" id="GO:0032154">
    <property type="term" value="C:cleavage furrow"/>
    <property type="evidence" value="ECO:0007669"/>
    <property type="project" value="TreeGrafter"/>
</dbReference>
<dbReference type="SUPFAM" id="SSF48350">
    <property type="entry name" value="GTPase activation domain, GAP"/>
    <property type="match status" value="1"/>
</dbReference>
<dbReference type="InterPro" id="IPR046349">
    <property type="entry name" value="C1-like_sf"/>
</dbReference>
<name>A0A815WIG3_9BILA</name>
<proteinExistence type="predicted"/>